<dbReference type="FunFam" id="3.30.200.20:FF:000486">
    <property type="entry name" value="Leucine-rich repeat receptor-like protein kinase"/>
    <property type="match status" value="1"/>
</dbReference>
<keyword evidence="5" id="KW-0597">Phosphoprotein</keyword>
<dbReference type="PROSITE" id="PS50011">
    <property type="entry name" value="PROTEIN_KINASE_DOM"/>
    <property type="match status" value="1"/>
</dbReference>
<gene>
    <name evidence="19" type="ORF">SI8410_01001170</name>
</gene>
<evidence type="ECO:0000313" key="19">
    <source>
        <dbReference type="EMBL" id="CAA7389063.1"/>
    </source>
</evidence>
<dbReference type="FunFam" id="3.80.10.10:FF:000400">
    <property type="entry name" value="Nuclear pore complex protein NUP107"/>
    <property type="match status" value="1"/>
</dbReference>
<name>A0A7I8JZ03_SPIIN</name>
<keyword evidence="20" id="KW-1185">Reference proteome</keyword>
<dbReference type="PANTHER" id="PTHR48003:SF3">
    <property type="entry name" value="LEUCINE-RICH REPEAT PROTEIN KINASE FAMILY PROTEIN"/>
    <property type="match status" value="1"/>
</dbReference>
<proteinExistence type="inferred from homology"/>
<feature type="domain" description="Protein kinase" evidence="18">
    <location>
        <begin position="749"/>
        <end position="1046"/>
    </location>
</feature>
<dbReference type="GO" id="GO:0004672">
    <property type="term" value="F:protein kinase activity"/>
    <property type="evidence" value="ECO:0007669"/>
    <property type="project" value="InterPro"/>
</dbReference>
<reference evidence="19" key="1">
    <citation type="submission" date="2020-02" db="EMBL/GenBank/DDBJ databases">
        <authorList>
            <person name="Scholz U."/>
            <person name="Mascher M."/>
            <person name="Fiebig A."/>
        </authorList>
    </citation>
    <scope>NUCLEOTIDE SEQUENCE</scope>
</reference>
<keyword evidence="13 16" id="KW-0472">Membrane</keyword>
<feature type="compositionally biased region" description="Polar residues" evidence="15">
    <location>
        <begin position="671"/>
        <end position="680"/>
    </location>
</feature>
<dbReference type="GO" id="GO:0005886">
    <property type="term" value="C:plasma membrane"/>
    <property type="evidence" value="ECO:0007669"/>
    <property type="project" value="UniProtKB-SubCell"/>
</dbReference>
<evidence type="ECO:0000256" key="12">
    <source>
        <dbReference type="ARBA" id="ARBA00022989"/>
    </source>
</evidence>
<comment type="subcellular location">
    <subcellularLocation>
        <location evidence="1">Cell membrane</location>
    </subcellularLocation>
    <subcellularLocation>
        <location evidence="2">Membrane</location>
        <topology evidence="2">Single-pass type I membrane protein</topology>
    </subcellularLocation>
</comment>
<dbReference type="InterPro" id="IPR013210">
    <property type="entry name" value="LRR_N_plant-typ"/>
</dbReference>
<evidence type="ECO:0000256" key="14">
    <source>
        <dbReference type="ARBA" id="ARBA00023170"/>
    </source>
</evidence>
<evidence type="ECO:0000256" key="2">
    <source>
        <dbReference type="ARBA" id="ARBA00004479"/>
    </source>
</evidence>
<keyword evidence="7 16" id="KW-0812">Transmembrane</keyword>
<evidence type="ECO:0000313" key="20">
    <source>
        <dbReference type="Proteomes" id="UP000663760"/>
    </source>
</evidence>
<feature type="region of interest" description="Disordered" evidence="15">
    <location>
        <begin position="633"/>
        <end position="698"/>
    </location>
</feature>
<dbReference type="GO" id="GO:0005524">
    <property type="term" value="F:ATP binding"/>
    <property type="evidence" value="ECO:0007669"/>
    <property type="project" value="UniProtKB-KW"/>
</dbReference>
<dbReference type="SUPFAM" id="SSF52047">
    <property type="entry name" value="RNI-like"/>
    <property type="match status" value="1"/>
</dbReference>
<dbReference type="SUPFAM" id="SSF56112">
    <property type="entry name" value="Protein kinase-like (PK-like)"/>
    <property type="match status" value="1"/>
</dbReference>
<dbReference type="EMBL" id="LR746264">
    <property type="protein sequence ID" value="CAA7389063.1"/>
    <property type="molecule type" value="Genomic_DNA"/>
</dbReference>
<evidence type="ECO:0000256" key="10">
    <source>
        <dbReference type="ARBA" id="ARBA00022741"/>
    </source>
</evidence>
<dbReference type="Pfam" id="PF00560">
    <property type="entry name" value="LRR_1"/>
    <property type="match status" value="5"/>
</dbReference>
<dbReference type="InterPro" id="IPR003591">
    <property type="entry name" value="Leu-rich_rpt_typical-subtyp"/>
</dbReference>
<dbReference type="Pfam" id="PF08263">
    <property type="entry name" value="LRRNT_2"/>
    <property type="match status" value="1"/>
</dbReference>
<evidence type="ECO:0000256" key="16">
    <source>
        <dbReference type="SAM" id="Phobius"/>
    </source>
</evidence>
<dbReference type="PRINTS" id="PR00019">
    <property type="entry name" value="LEURICHRPT"/>
</dbReference>
<dbReference type="InterPro" id="IPR053059">
    <property type="entry name" value="Inactive_SerThr-Kinase_ABA"/>
</dbReference>
<dbReference type="Gene3D" id="3.80.10.10">
    <property type="entry name" value="Ribonuclease Inhibitor"/>
    <property type="match status" value="2"/>
</dbReference>
<protein>
    <recommendedName>
        <fullName evidence="18">Protein kinase domain-containing protein</fullName>
    </recommendedName>
</protein>
<keyword evidence="8 17" id="KW-0732">Signal</keyword>
<evidence type="ECO:0000256" key="7">
    <source>
        <dbReference type="ARBA" id="ARBA00022692"/>
    </source>
</evidence>
<evidence type="ECO:0000256" key="6">
    <source>
        <dbReference type="ARBA" id="ARBA00022614"/>
    </source>
</evidence>
<dbReference type="InterPro" id="IPR001611">
    <property type="entry name" value="Leu-rich_rpt"/>
</dbReference>
<dbReference type="Proteomes" id="UP000663760">
    <property type="component" value="Chromosome 1"/>
</dbReference>
<keyword evidence="14" id="KW-0675">Receptor</keyword>
<dbReference type="InterPro" id="IPR011009">
    <property type="entry name" value="Kinase-like_dom_sf"/>
</dbReference>
<evidence type="ECO:0000256" key="17">
    <source>
        <dbReference type="SAM" id="SignalP"/>
    </source>
</evidence>
<evidence type="ECO:0000256" key="11">
    <source>
        <dbReference type="ARBA" id="ARBA00022840"/>
    </source>
</evidence>
<dbReference type="Gene3D" id="3.30.200.20">
    <property type="entry name" value="Phosphorylase Kinase, domain 1"/>
    <property type="match status" value="1"/>
</dbReference>
<dbReference type="FunFam" id="3.80.10.10:FF:000213">
    <property type="entry name" value="Tyrosine-sulfated glycopeptide receptor 1"/>
    <property type="match status" value="1"/>
</dbReference>
<dbReference type="SUPFAM" id="SSF52058">
    <property type="entry name" value="L domain-like"/>
    <property type="match status" value="1"/>
</dbReference>
<dbReference type="InterPro" id="IPR032675">
    <property type="entry name" value="LRR_dom_sf"/>
</dbReference>
<dbReference type="AlphaFoldDB" id="A0A7I8JZ03"/>
<evidence type="ECO:0000256" key="13">
    <source>
        <dbReference type="ARBA" id="ARBA00023136"/>
    </source>
</evidence>
<evidence type="ECO:0000256" key="3">
    <source>
        <dbReference type="ARBA" id="ARBA00009592"/>
    </source>
</evidence>
<keyword evidence="12 16" id="KW-1133">Transmembrane helix</keyword>
<evidence type="ECO:0000256" key="5">
    <source>
        <dbReference type="ARBA" id="ARBA00022553"/>
    </source>
</evidence>
<evidence type="ECO:0000256" key="1">
    <source>
        <dbReference type="ARBA" id="ARBA00004236"/>
    </source>
</evidence>
<dbReference type="PANTHER" id="PTHR48003">
    <property type="entry name" value="OS07G0626500 PROTEIN"/>
    <property type="match status" value="1"/>
</dbReference>
<sequence length="1053" mass="113918">MQIVIVMILLFVGSTDGKSDFEALLEFKNGIKEGPPGRLVSSWNTESLPESGGCPSSWYGIQCSGGRIISITLSGMNLVGEVNLSALTGMEMLVNLSLSHNHLSGILLPEAGSFKSLEFLDLSDNSFVGGIPAALTEIESLVYLNLSLNNFSGRLPAGFRNLWKLAYLDLRSNGISGDVERSLLELQVSVRVDFSRNAFTGSLRSVPENSSLLGSIQYLNISHNKLSGELFPDVMPLFDSLEVFDASHNQLEGQVPAFNFIVSLRVLRLRNNRFSGSLPETFLEESSMTLGDLDLSNNQLEGPVKSITSGTLISLNLSFNKLSGSLPLRVGSCASIDLSSNMLSGNLSRVRDWGNYVEAIDLSSNSLEGMLPNETSLFLRLASFKVSNNSLHGELPFVLGTYPELQAIDFSLNKLYGSLPSSLFTSLRLSEVKLSGNSFTGSVPLPSSQVGAPMAASAPSAYAVQNYSLTHLDLSDNSLSGSLPAVIGALKGLKLLNVSRNNFSGIIPPTISNLHSLQSLDLSGNNLVGGIPSGISEELVAFNVSYNNLSGIVPHNLLRFPNSSFHPGNPLLILPRDFSLNGPNLGDERRREHHHMKPLIRNMMIVGFVGAIFVMILLSLLIYYRTSLVRERGKNADQSKFPGNKSLVTQGGADPPPSGLPADHGVILSTDKPSVNNGKLESTMDFPQPDQIKSGQQSPLSLFASSPYSRDENSSEQPSIFKVRSPDKLAGDLHLLDSSFVFTAEELSRAPAEIIGRSCHGTTYRATLDGGHVLAVKWLREGITKGRKEFSREVKKLGNIRHPNIISLRGYYWGPKDHEKLIISDYFNAECLTLHLCEFEPRKLEPLSPTQRLGIAIDVARGLNYLHNQRAIPHGNLKSTNIIIITQQAPALNALLSDYSLHRIMNPAGMAEQVLNAGALGYRPPEFACTSKPCPSLKSDVYAFGVILLELLTGKNAGEIVSGNPSLVDLTDWVKLLASEHRSAECFDKVILEAGGDAAAEGTAAAMEGMLQVALRCIRPASERPEMGTVFEDLRALAAAPPAPTLYMTPPPS</sequence>
<feature type="chain" id="PRO_5029658971" description="Protein kinase domain-containing protein" evidence="17">
    <location>
        <begin position="18"/>
        <end position="1053"/>
    </location>
</feature>
<feature type="signal peptide" evidence="17">
    <location>
        <begin position="1"/>
        <end position="17"/>
    </location>
</feature>
<evidence type="ECO:0000256" key="4">
    <source>
        <dbReference type="ARBA" id="ARBA00022475"/>
    </source>
</evidence>
<feature type="transmembrane region" description="Helical" evidence="16">
    <location>
        <begin position="603"/>
        <end position="624"/>
    </location>
</feature>
<keyword evidence="9" id="KW-0677">Repeat</keyword>
<dbReference type="Gene3D" id="1.10.510.10">
    <property type="entry name" value="Transferase(Phosphotransferase) domain 1"/>
    <property type="match status" value="1"/>
</dbReference>
<evidence type="ECO:0000256" key="8">
    <source>
        <dbReference type="ARBA" id="ARBA00022729"/>
    </source>
</evidence>
<dbReference type="Pfam" id="PF13855">
    <property type="entry name" value="LRR_8"/>
    <property type="match status" value="1"/>
</dbReference>
<dbReference type="OrthoDB" id="4062651at2759"/>
<comment type="similarity">
    <text evidence="3">Belongs to the RLP family.</text>
</comment>
<accession>A0A7I8JZ03</accession>
<dbReference type="InterPro" id="IPR001245">
    <property type="entry name" value="Ser-Thr/Tyr_kinase_cat_dom"/>
</dbReference>
<evidence type="ECO:0000256" key="9">
    <source>
        <dbReference type="ARBA" id="ARBA00022737"/>
    </source>
</evidence>
<dbReference type="Pfam" id="PF07714">
    <property type="entry name" value="PK_Tyr_Ser-Thr"/>
    <property type="match status" value="1"/>
</dbReference>
<dbReference type="SMART" id="SM00369">
    <property type="entry name" value="LRR_TYP"/>
    <property type="match status" value="4"/>
</dbReference>
<keyword evidence="11" id="KW-0067">ATP-binding</keyword>
<keyword evidence="6" id="KW-0433">Leucine-rich repeat</keyword>
<keyword evidence="10" id="KW-0547">Nucleotide-binding</keyword>
<evidence type="ECO:0000256" key="15">
    <source>
        <dbReference type="SAM" id="MobiDB-lite"/>
    </source>
</evidence>
<keyword evidence="4" id="KW-1003">Cell membrane</keyword>
<dbReference type="InterPro" id="IPR000719">
    <property type="entry name" value="Prot_kinase_dom"/>
</dbReference>
<organism evidence="19 20">
    <name type="scientific">Spirodela intermedia</name>
    <name type="common">Intermediate duckweed</name>
    <dbReference type="NCBI Taxonomy" id="51605"/>
    <lineage>
        <taxon>Eukaryota</taxon>
        <taxon>Viridiplantae</taxon>
        <taxon>Streptophyta</taxon>
        <taxon>Embryophyta</taxon>
        <taxon>Tracheophyta</taxon>
        <taxon>Spermatophyta</taxon>
        <taxon>Magnoliopsida</taxon>
        <taxon>Liliopsida</taxon>
        <taxon>Araceae</taxon>
        <taxon>Lemnoideae</taxon>
        <taxon>Spirodela</taxon>
    </lineage>
</organism>
<evidence type="ECO:0000259" key="18">
    <source>
        <dbReference type="PROSITE" id="PS50011"/>
    </source>
</evidence>